<accession>A0A9Q0RCX1</accession>
<gene>
    <name evidence="3" type="ORF">M0811_00772</name>
</gene>
<dbReference type="Pfam" id="PF07992">
    <property type="entry name" value="Pyr_redox_2"/>
    <property type="match status" value="1"/>
</dbReference>
<reference evidence="3" key="1">
    <citation type="submission" date="2022-10" db="EMBL/GenBank/DDBJ databases">
        <title>Novel sulphate-reducing endosymbionts in the free-living metamonad Anaeramoeba.</title>
        <authorList>
            <person name="Jerlstrom-Hultqvist J."/>
            <person name="Cepicka I."/>
            <person name="Gallot-Lavallee L."/>
            <person name="Salas-Leiva D."/>
            <person name="Curtis B.A."/>
            <person name="Zahonova K."/>
            <person name="Pipaliya S."/>
            <person name="Dacks J."/>
            <person name="Roger A.J."/>
        </authorList>
    </citation>
    <scope>NUCLEOTIDE SEQUENCE</scope>
    <source>
        <strain evidence="3">BMAN</strain>
    </source>
</reference>
<dbReference type="PROSITE" id="PS00197">
    <property type="entry name" value="2FE2S_FER_1"/>
    <property type="match status" value="1"/>
</dbReference>
<dbReference type="InterPro" id="IPR051691">
    <property type="entry name" value="Metab_Enz_Cyan_OpOx_G3PDH"/>
</dbReference>
<name>A0A9Q0RCX1_ANAIG</name>
<dbReference type="GO" id="GO:0016491">
    <property type="term" value="F:oxidoreductase activity"/>
    <property type="evidence" value="ECO:0007669"/>
    <property type="project" value="UniProtKB-KW"/>
</dbReference>
<dbReference type="PROSITE" id="PS00198">
    <property type="entry name" value="4FE4S_FER_1"/>
    <property type="match status" value="1"/>
</dbReference>
<dbReference type="SUPFAM" id="SSF54862">
    <property type="entry name" value="4Fe-4S ferredoxins"/>
    <property type="match status" value="1"/>
</dbReference>
<dbReference type="SUPFAM" id="SSF51905">
    <property type="entry name" value="FAD/NAD(P)-binding domain"/>
    <property type="match status" value="1"/>
</dbReference>
<dbReference type="OrthoDB" id="10260355at2759"/>
<dbReference type="Gene3D" id="3.30.70.20">
    <property type="match status" value="1"/>
</dbReference>
<dbReference type="InterPro" id="IPR036188">
    <property type="entry name" value="FAD/NAD-bd_sf"/>
</dbReference>
<evidence type="ECO:0000256" key="1">
    <source>
        <dbReference type="ARBA" id="ARBA00023002"/>
    </source>
</evidence>
<dbReference type="GO" id="GO:0051537">
    <property type="term" value="F:2 iron, 2 sulfur cluster binding"/>
    <property type="evidence" value="ECO:0007669"/>
    <property type="project" value="InterPro"/>
</dbReference>
<dbReference type="AlphaFoldDB" id="A0A9Q0RCX1"/>
<comment type="caution">
    <text evidence="3">The sequence shown here is derived from an EMBL/GenBank/DDBJ whole genome shotgun (WGS) entry which is preliminary data.</text>
</comment>
<sequence length="709" mass="77547">MRSIFSTQNLIQKQLSNSFLSKLINTGANRITEHPILKIPKRKEVSFEWNGQTLYGYEGEMLSSALIANGVNIFGYHHKDGSPQGLFCANGQCSQCMVTCNGIPMKSCMTALKEHMIVRYAANVLPEIPITPDFDKIPKSEVDVLIIGGGPSGLSAACELGQKGVQTLLVDDKDRLGGKLVLQTHKFFGSSEECYAGTRGFKIGEILSKEVKKYPSVEVAMNSTAVAVFSDKYVGIVKNGKYNLVKPKRLLVATGAREKFLSFPGNTIPGVYGAGAFQTLVNRDLVKTSKRLLIVGGGNVGLIAGYHAIQAGMEVVTLIEALDHCGGYKVHEDKLRRLGVPILTKHTIVGVTGKDQVEKCTIAQLDNNWNIIPGTYKTFDVDTVLLAVGLEECQEFYHKAKKYGFDVYSAGDAQEIAEASAAMFTGKIEGRKILKSLGYNVDVPEEWIQKAAVLKSKPKNKDEKHVLPYETGKVPIFHCYQEIPCNACVAACPVGNISTGEGKNISDPPVFSGDIKDCNGCMSCVAACPGLAITMVDYTKDPENPLVTFPYEVWRRDVQVGKLVPIMDEDGLMLGKFPVAKVSKRRETLLVSCQLPKAIAKKAASVYTKEEKQNPDLYEMNQFPDESIVCRCERVSAKEIRDSIRSGITDMNQLKAATRACMGACGSKTCFSAIKRIFREEGVLSTDITDRVERPLFIEVPLGVFGGLK</sequence>
<dbReference type="Pfam" id="PF04324">
    <property type="entry name" value="Fer2_BFD"/>
    <property type="match status" value="1"/>
</dbReference>
<dbReference type="PANTHER" id="PTHR42949:SF3">
    <property type="entry name" value="ANAEROBIC GLYCEROL-3-PHOSPHATE DEHYDROGENASE SUBUNIT B"/>
    <property type="match status" value="1"/>
</dbReference>
<dbReference type="Proteomes" id="UP001149090">
    <property type="component" value="Unassembled WGS sequence"/>
</dbReference>
<dbReference type="EMBL" id="JAPDFW010000070">
    <property type="protein sequence ID" value="KAJ5074144.1"/>
    <property type="molecule type" value="Genomic_DNA"/>
</dbReference>
<dbReference type="Pfam" id="PF13510">
    <property type="entry name" value="Fer2_4"/>
    <property type="match status" value="1"/>
</dbReference>
<dbReference type="InterPro" id="IPR023753">
    <property type="entry name" value="FAD/NAD-binding_dom"/>
</dbReference>
<feature type="domain" description="4Fe-4S ferredoxin-type" evidence="2">
    <location>
        <begin position="507"/>
        <end position="538"/>
    </location>
</feature>
<evidence type="ECO:0000313" key="3">
    <source>
        <dbReference type="EMBL" id="KAJ5074144.1"/>
    </source>
</evidence>
<dbReference type="InterPro" id="IPR017896">
    <property type="entry name" value="4Fe4S_Fe-S-bd"/>
</dbReference>
<dbReference type="Gene3D" id="3.50.50.60">
    <property type="entry name" value="FAD/NAD(P)-binding domain"/>
    <property type="match status" value="1"/>
</dbReference>
<dbReference type="InterPro" id="IPR017900">
    <property type="entry name" value="4Fe4S_Fe_S_CS"/>
</dbReference>
<protein>
    <submittedName>
        <fullName evidence="3">Anaerobic glycerol-3-phosphate dehydrogenase subunit b</fullName>
    </submittedName>
</protein>
<keyword evidence="4" id="KW-1185">Reference proteome</keyword>
<proteinExistence type="predicted"/>
<dbReference type="SUPFAM" id="SSF54292">
    <property type="entry name" value="2Fe-2S ferredoxin-like"/>
    <property type="match status" value="1"/>
</dbReference>
<dbReference type="InterPro" id="IPR007419">
    <property type="entry name" value="BFD-like_2Fe2S-bd_dom"/>
</dbReference>
<keyword evidence="1" id="KW-0560">Oxidoreductase</keyword>
<organism evidence="3 4">
    <name type="scientific">Anaeramoeba ignava</name>
    <name type="common">Anaerobic marine amoeba</name>
    <dbReference type="NCBI Taxonomy" id="1746090"/>
    <lineage>
        <taxon>Eukaryota</taxon>
        <taxon>Metamonada</taxon>
        <taxon>Anaeramoebidae</taxon>
        <taxon>Anaeramoeba</taxon>
    </lineage>
</organism>
<evidence type="ECO:0000313" key="4">
    <source>
        <dbReference type="Proteomes" id="UP001149090"/>
    </source>
</evidence>
<dbReference type="PANTHER" id="PTHR42949">
    <property type="entry name" value="ANAEROBIC GLYCEROL-3-PHOSPHATE DEHYDROGENASE SUBUNIT B"/>
    <property type="match status" value="1"/>
</dbReference>
<dbReference type="Pfam" id="PF12838">
    <property type="entry name" value="Fer4_7"/>
    <property type="match status" value="1"/>
</dbReference>
<dbReference type="PRINTS" id="PR00368">
    <property type="entry name" value="FADPNR"/>
</dbReference>
<evidence type="ECO:0000259" key="2">
    <source>
        <dbReference type="PROSITE" id="PS51379"/>
    </source>
</evidence>
<dbReference type="Gene3D" id="3.40.50.720">
    <property type="entry name" value="NAD(P)-binding Rossmann-like Domain"/>
    <property type="match status" value="1"/>
</dbReference>
<dbReference type="InterPro" id="IPR041854">
    <property type="entry name" value="BFD-like_2Fe2S-bd_dom_sf"/>
</dbReference>
<dbReference type="PROSITE" id="PS51379">
    <property type="entry name" value="4FE4S_FER_2"/>
    <property type="match status" value="1"/>
</dbReference>
<dbReference type="Gene3D" id="3.10.20.440">
    <property type="entry name" value="2Fe-2S iron-sulphur cluster binding domain, sarcosine oxidase, alpha subunit, N-terminal domain"/>
    <property type="match status" value="1"/>
</dbReference>
<dbReference type="PRINTS" id="PR00411">
    <property type="entry name" value="PNDRDTASEI"/>
</dbReference>
<dbReference type="InterPro" id="IPR006058">
    <property type="entry name" value="2Fe2S_fd_BS"/>
</dbReference>
<dbReference type="InterPro" id="IPR042204">
    <property type="entry name" value="2Fe-2S-bd_N"/>
</dbReference>
<dbReference type="InterPro" id="IPR036010">
    <property type="entry name" value="2Fe-2S_ferredoxin-like_sf"/>
</dbReference>
<dbReference type="Gene3D" id="1.10.10.1100">
    <property type="entry name" value="BFD-like [2Fe-2S]-binding domain"/>
    <property type="match status" value="1"/>
</dbReference>
<dbReference type="CDD" id="cd19946">
    <property type="entry name" value="GlpA-like_Fer2_BFD-like"/>
    <property type="match status" value="1"/>
</dbReference>